<protein>
    <submittedName>
        <fullName evidence="1">Uncharacterized protein</fullName>
    </submittedName>
</protein>
<dbReference type="EMBL" id="ML208320">
    <property type="protein sequence ID" value="TFK69994.1"/>
    <property type="molecule type" value="Genomic_DNA"/>
</dbReference>
<reference evidence="1 2" key="1">
    <citation type="journal article" date="2019" name="Nat. Ecol. Evol.">
        <title>Megaphylogeny resolves global patterns of mushroom evolution.</title>
        <authorList>
            <person name="Varga T."/>
            <person name="Krizsan K."/>
            <person name="Foldi C."/>
            <person name="Dima B."/>
            <person name="Sanchez-Garcia M."/>
            <person name="Sanchez-Ramirez S."/>
            <person name="Szollosi G.J."/>
            <person name="Szarkandi J.G."/>
            <person name="Papp V."/>
            <person name="Albert L."/>
            <person name="Andreopoulos W."/>
            <person name="Angelini C."/>
            <person name="Antonin V."/>
            <person name="Barry K.W."/>
            <person name="Bougher N.L."/>
            <person name="Buchanan P."/>
            <person name="Buyck B."/>
            <person name="Bense V."/>
            <person name="Catcheside P."/>
            <person name="Chovatia M."/>
            <person name="Cooper J."/>
            <person name="Damon W."/>
            <person name="Desjardin D."/>
            <person name="Finy P."/>
            <person name="Geml J."/>
            <person name="Haridas S."/>
            <person name="Hughes K."/>
            <person name="Justo A."/>
            <person name="Karasinski D."/>
            <person name="Kautmanova I."/>
            <person name="Kiss B."/>
            <person name="Kocsube S."/>
            <person name="Kotiranta H."/>
            <person name="LaButti K.M."/>
            <person name="Lechner B.E."/>
            <person name="Liimatainen K."/>
            <person name="Lipzen A."/>
            <person name="Lukacs Z."/>
            <person name="Mihaltcheva S."/>
            <person name="Morgado L.N."/>
            <person name="Niskanen T."/>
            <person name="Noordeloos M.E."/>
            <person name="Ohm R.A."/>
            <person name="Ortiz-Santana B."/>
            <person name="Ovrebo C."/>
            <person name="Racz N."/>
            <person name="Riley R."/>
            <person name="Savchenko A."/>
            <person name="Shiryaev A."/>
            <person name="Soop K."/>
            <person name="Spirin V."/>
            <person name="Szebenyi C."/>
            <person name="Tomsovsky M."/>
            <person name="Tulloss R.E."/>
            <person name="Uehling J."/>
            <person name="Grigoriev I.V."/>
            <person name="Vagvolgyi C."/>
            <person name="Papp T."/>
            <person name="Martin F.M."/>
            <person name="Miettinen O."/>
            <person name="Hibbett D.S."/>
            <person name="Nagy L.G."/>
        </authorList>
    </citation>
    <scope>NUCLEOTIDE SEQUENCE [LARGE SCALE GENOMIC DNA]</scope>
    <source>
        <strain evidence="1 2">NL-1719</strain>
    </source>
</reference>
<evidence type="ECO:0000313" key="2">
    <source>
        <dbReference type="Proteomes" id="UP000308600"/>
    </source>
</evidence>
<accession>A0ACD3AXJ0</accession>
<gene>
    <name evidence="1" type="ORF">BDN72DRAFT_839605</name>
</gene>
<name>A0ACD3AXJ0_9AGAR</name>
<evidence type="ECO:0000313" key="1">
    <source>
        <dbReference type="EMBL" id="TFK69994.1"/>
    </source>
</evidence>
<sequence length="354" mass="40246">MKSELELPTDLYRPIVQHLGDSKTLVSLALTSKVFHQEAIQHLYHTLRLAWIPFATQKKCLSTISHSAKYADLVRTFTFTPREAPDGPLCEQGDEYWELLAAGLSALKNLTTLGFPGDLPSFAPSILLPHCSMPKLTLFMWPPLTGENELIPFFERHPNIRQIQLSWGRNPDVLLRNPHVLPRLNRIWGSTSALNALLPDRKVPNVEWIGSPLGQYPSQATLESLRDVRMLLLGGYGRPSGAFLPDLAPYLNNLEVLLIMEFEAADDLVTQISHLSRLRRLVFVWGHGDRSCIERLFWAGSRTLEVIAVCWDDEEAFEEYRPRWFEQDGGTQLQVSHELVGDDWEIGDEVTDDR</sequence>
<dbReference type="Proteomes" id="UP000308600">
    <property type="component" value="Unassembled WGS sequence"/>
</dbReference>
<proteinExistence type="predicted"/>
<keyword evidence="2" id="KW-1185">Reference proteome</keyword>
<organism evidence="1 2">
    <name type="scientific">Pluteus cervinus</name>
    <dbReference type="NCBI Taxonomy" id="181527"/>
    <lineage>
        <taxon>Eukaryota</taxon>
        <taxon>Fungi</taxon>
        <taxon>Dikarya</taxon>
        <taxon>Basidiomycota</taxon>
        <taxon>Agaricomycotina</taxon>
        <taxon>Agaricomycetes</taxon>
        <taxon>Agaricomycetidae</taxon>
        <taxon>Agaricales</taxon>
        <taxon>Pluteineae</taxon>
        <taxon>Pluteaceae</taxon>
        <taxon>Pluteus</taxon>
    </lineage>
</organism>